<dbReference type="Proteomes" id="UP000808215">
    <property type="component" value="Unassembled WGS sequence"/>
</dbReference>
<keyword evidence="1" id="KW-0732">Signal</keyword>
<evidence type="ECO:0000313" key="3">
    <source>
        <dbReference type="Proteomes" id="UP000808215"/>
    </source>
</evidence>
<proteinExistence type="predicted"/>
<reference evidence="2 3" key="1">
    <citation type="submission" date="2020-11" db="EMBL/GenBank/DDBJ databases">
        <title>Enhanced detection system for hospital associated transmission using whole genome sequencing surveillance.</title>
        <authorList>
            <person name="Harrison L.H."/>
            <person name="Van Tyne D."/>
            <person name="Marsh J.W."/>
            <person name="Griffith M.P."/>
            <person name="Snyder D.J."/>
            <person name="Cooper V.S."/>
            <person name="Mustapha M."/>
        </authorList>
    </citation>
    <scope>NUCLEOTIDE SEQUENCE [LARGE SCALE GENOMIC DNA]</scope>
    <source>
        <strain evidence="2 3">BC00020</strain>
    </source>
</reference>
<feature type="chain" id="PRO_5046423916" evidence="1">
    <location>
        <begin position="30"/>
        <end position="147"/>
    </location>
</feature>
<protein>
    <submittedName>
        <fullName evidence="2">2-oxoglutarate dehydrogenase</fullName>
    </submittedName>
</protein>
<name>A0ABS1APV0_BURVI</name>
<sequence length="147" mass="15642">MRVIMSPINLMRRMAAVIVVGAVTSGAYALPPQAVAPVKLPPGAHGVDGPFFPSTRAAPVLPSTGATLQQQAQQRVDARLGGNTVLSNGAAVTKAQAQSSGLGFVAKHFDEIDAKHTGRVTMSDVRQFIQQRQVQAQQEQQEQQDDE</sequence>
<organism evidence="2 3">
    <name type="scientific">Burkholderia vietnamiensis</name>
    <dbReference type="NCBI Taxonomy" id="60552"/>
    <lineage>
        <taxon>Bacteria</taxon>
        <taxon>Pseudomonadati</taxon>
        <taxon>Pseudomonadota</taxon>
        <taxon>Betaproteobacteria</taxon>
        <taxon>Burkholderiales</taxon>
        <taxon>Burkholderiaceae</taxon>
        <taxon>Burkholderia</taxon>
        <taxon>Burkholderia cepacia complex</taxon>
    </lineage>
</organism>
<keyword evidence="3" id="KW-1185">Reference proteome</keyword>
<evidence type="ECO:0000313" key="2">
    <source>
        <dbReference type="EMBL" id="MBJ9686193.1"/>
    </source>
</evidence>
<accession>A0ABS1APV0</accession>
<gene>
    <name evidence="2" type="ORF">I5589_03760</name>
</gene>
<comment type="caution">
    <text evidence="2">The sequence shown here is derived from an EMBL/GenBank/DDBJ whole genome shotgun (WGS) entry which is preliminary data.</text>
</comment>
<evidence type="ECO:0000256" key="1">
    <source>
        <dbReference type="SAM" id="SignalP"/>
    </source>
</evidence>
<feature type="signal peptide" evidence="1">
    <location>
        <begin position="1"/>
        <end position="29"/>
    </location>
</feature>
<dbReference type="EMBL" id="JADVKH010000005">
    <property type="protein sequence ID" value="MBJ9686193.1"/>
    <property type="molecule type" value="Genomic_DNA"/>
</dbReference>